<comment type="cofactor">
    <cofactor evidence="1 8">
        <name>heme</name>
        <dbReference type="ChEBI" id="CHEBI:30413"/>
    </cofactor>
</comment>
<dbReference type="GO" id="GO:0020037">
    <property type="term" value="F:heme binding"/>
    <property type="evidence" value="ECO:0007669"/>
    <property type="project" value="InterPro"/>
</dbReference>
<feature type="signal peptide" evidence="10">
    <location>
        <begin position="1"/>
        <end position="22"/>
    </location>
</feature>
<reference evidence="11 12" key="1">
    <citation type="submission" date="2014-06" db="EMBL/GenBank/DDBJ databases">
        <title>Evolutionary Origins and Diversification of the Mycorrhizal Mutualists.</title>
        <authorList>
            <consortium name="DOE Joint Genome Institute"/>
            <consortium name="Mycorrhizal Genomics Consortium"/>
            <person name="Kohler A."/>
            <person name="Kuo A."/>
            <person name="Nagy L.G."/>
            <person name="Floudas D."/>
            <person name="Copeland A."/>
            <person name="Barry K.W."/>
            <person name="Cichocki N."/>
            <person name="Veneault-Fourrey C."/>
            <person name="LaButti K."/>
            <person name="Lindquist E.A."/>
            <person name="Lipzen A."/>
            <person name="Lundell T."/>
            <person name="Morin E."/>
            <person name="Murat C."/>
            <person name="Riley R."/>
            <person name="Ohm R."/>
            <person name="Sun H."/>
            <person name="Tunlid A."/>
            <person name="Henrissat B."/>
            <person name="Grigoriev I.V."/>
            <person name="Hibbett D.S."/>
            <person name="Martin F."/>
        </authorList>
    </citation>
    <scope>NUCLEOTIDE SEQUENCE [LARGE SCALE GENOMIC DNA]</scope>
    <source>
        <strain evidence="11 12">SS14</strain>
    </source>
</reference>
<dbReference type="OrthoDB" id="1470350at2759"/>
<evidence type="ECO:0000256" key="9">
    <source>
        <dbReference type="RuleBase" id="RU000461"/>
    </source>
</evidence>
<comment type="similarity">
    <text evidence="2 9">Belongs to the cytochrome P450 family.</text>
</comment>
<dbReference type="CDD" id="cd11063">
    <property type="entry name" value="CYP52"/>
    <property type="match status" value="1"/>
</dbReference>
<keyword evidence="7 9" id="KW-0503">Monooxygenase</keyword>
<evidence type="ECO:0000256" key="4">
    <source>
        <dbReference type="ARBA" id="ARBA00022723"/>
    </source>
</evidence>
<evidence type="ECO:0000256" key="7">
    <source>
        <dbReference type="ARBA" id="ARBA00023033"/>
    </source>
</evidence>
<evidence type="ECO:0000256" key="3">
    <source>
        <dbReference type="ARBA" id="ARBA00022617"/>
    </source>
</evidence>
<dbReference type="EMBL" id="KN837403">
    <property type="protein sequence ID" value="KIJ25685.1"/>
    <property type="molecule type" value="Genomic_DNA"/>
</dbReference>
<keyword evidence="12" id="KW-1185">Reference proteome</keyword>
<evidence type="ECO:0000256" key="2">
    <source>
        <dbReference type="ARBA" id="ARBA00010617"/>
    </source>
</evidence>
<keyword evidence="5 9" id="KW-0560">Oxidoreductase</keyword>
<dbReference type="SUPFAM" id="SSF48264">
    <property type="entry name" value="Cytochrome P450"/>
    <property type="match status" value="1"/>
</dbReference>
<keyword evidence="3 8" id="KW-0349">Heme</keyword>
<evidence type="ECO:0000256" key="8">
    <source>
        <dbReference type="PIRSR" id="PIRSR602401-1"/>
    </source>
</evidence>
<dbReference type="PANTHER" id="PTHR24287:SF1">
    <property type="entry name" value="P450, PUTATIVE (EUROFUNG)-RELATED"/>
    <property type="match status" value="1"/>
</dbReference>
<dbReference type="InterPro" id="IPR036396">
    <property type="entry name" value="Cyt_P450_sf"/>
</dbReference>
<dbReference type="PROSITE" id="PS00086">
    <property type="entry name" value="CYTOCHROME_P450"/>
    <property type="match status" value="1"/>
</dbReference>
<feature type="chain" id="PRO_5002214348" evidence="10">
    <location>
        <begin position="23"/>
        <end position="516"/>
    </location>
</feature>
<keyword evidence="4 8" id="KW-0479">Metal-binding</keyword>
<dbReference type="InterPro" id="IPR001128">
    <property type="entry name" value="Cyt_P450"/>
</dbReference>
<dbReference type="InterPro" id="IPR017972">
    <property type="entry name" value="Cyt_P450_CS"/>
</dbReference>
<keyword evidence="6 8" id="KW-0408">Iron</keyword>
<proteinExistence type="inferred from homology"/>
<evidence type="ECO:0000256" key="1">
    <source>
        <dbReference type="ARBA" id="ARBA00001971"/>
    </source>
</evidence>
<evidence type="ECO:0000256" key="6">
    <source>
        <dbReference type="ARBA" id="ARBA00023004"/>
    </source>
</evidence>
<evidence type="ECO:0000256" key="5">
    <source>
        <dbReference type="ARBA" id="ARBA00023002"/>
    </source>
</evidence>
<protein>
    <submittedName>
        <fullName evidence="11">Unplaced genomic scaffold SPHSTscaffold_328, whole genome shotgun sequence</fullName>
    </submittedName>
</protein>
<dbReference type="Gene3D" id="1.10.630.10">
    <property type="entry name" value="Cytochrome P450"/>
    <property type="match status" value="1"/>
</dbReference>
<keyword evidence="10" id="KW-0732">Signal</keyword>
<dbReference type="InterPro" id="IPR002401">
    <property type="entry name" value="Cyt_P450_E_grp-I"/>
</dbReference>
<dbReference type="InterPro" id="IPR047146">
    <property type="entry name" value="Cyt_P450_E_CYP52_fungi"/>
</dbReference>
<dbReference type="HOGENOM" id="CLU_001570_27_0_1"/>
<evidence type="ECO:0000313" key="11">
    <source>
        <dbReference type="EMBL" id="KIJ25685.1"/>
    </source>
</evidence>
<name>A0A0C9UK83_SPHS4</name>
<dbReference type="PANTHER" id="PTHR24287">
    <property type="entry name" value="P450, PUTATIVE (EUROFUNG)-RELATED"/>
    <property type="match status" value="1"/>
</dbReference>
<dbReference type="GO" id="GO:0005506">
    <property type="term" value="F:iron ion binding"/>
    <property type="evidence" value="ECO:0007669"/>
    <property type="project" value="InterPro"/>
</dbReference>
<dbReference type="GO" id="GO:0016705">
    <property type="term" value="F:oxidoreductase activity, acting on paired donors, with incorporation or reduction of molecular oxygen"/>
    <property type="evidence" value="ECO:0007669"/>
    <property type="project" value="InterPro"/>
</dbReference>
<evidence type="ECO:0000313" key="12">
    <source>
        <dbReference type="Proteomes" id="UP000054279"/>
    </source>
</evidence>
<dbReference type="GO" id="GO:0004497">
    <property type="term" value="F:monooxygenase activity"/>
    <property type="evidence" value="ECO:0007669"/>
    <property type="project" value="UniProtKB-KW"/>
</dbReference>
<dbReference type="AlphaFoldDB" id="A0A0C9UK83"/>
<feature type="binding site" description="axial binding residue" evidence="8">
    <location>
        <position position="442"/>
    </location>
    <ligand>
        <name>heme</name>
        <dbReference type="ChEBI" id="CHEBI:30413"/>
    </ligand>
    <ligandPart>
        <name>Fe</name>
        <dbReference type="ChEBI" id="CHEBI:18248"/>
    </ligandPart>
</feature>
<sequence length="516" mass="58797">MDSWITVIILGFILVIWQLSRSQKTAKPKWVSSIPKAKGRLPGNLDLLFQLILRESHEYCGETIREWAEKYGPTYDMNLLWGNQIITVDPSNVKHMLANDFESFGKGAKFHTMLETFLGSGIFTTDGDVWKMHRAIARPFFSAERVTDFECFERHTSRALDIMSEYGRNGETFDLQHILSRFTLNVGTDFLFGQDCSVSNEEYEAFSNAFNQASSIVARRVKIGSTWRFFEWGEDPTKEPMRIINAFVDPIMKQGMQAAAVDKPMEEKTFLEHLVDSVSDIKIVRDELLNVLLASRDTTASLLTYTIYSLVTNPHVCERARKEIFNTMGDRGEPTLIDIKKMGYLRAIINEVLRLFPPVPFNIRRCVKSSTLPSVLSKDGPFSIAPGISVTYSPLLIQRSTELWGPSACVFDPDRWLEEGSNKPYVTNPFSFLPFNGGPRMCMGQQFAYHETSYFIIRLLKTFSTVELAEDSRPASARPPTSWKMSNIGREKVEQCWPRASLTLYVSGGLWIRIKT</sequence>
<dbReference type="PRINTS" id="PR00385">
    <property type="entry name" value="P450"/>
</dbReference>
<dbReference type="Pfam" id="PF00067">
    <property type="entry name" value="p450"/>
    <property type="match status" value="1"/>
</dbReference>
<dbReference type="Proteomes" id="UP000054279">
    <property type="component" value="Unassembled WGS sequence"/>
</dbReference>
<gene>
    <name evidence="11" type="ORF">M422DRAFT_236883</name>
</gene>
<dbReference type="PRINTS" id="PR00463">
    <property type="entry name" value="EP450I"/>
</dbReference>
<evidence type="ECO:0000256" key="10">
    <source>
        <dbReference type="SAM" id="SignalP"/>
    </source>
</evidence>
<organism evidence="11 12">
    <name type="scientific">Sphaerobolus stellatus (strain SS14)</name>
    <dbReference type="NCBI Taxonomy" id="990650"/>
    <lineage>
        <taxon>Eukaryota</taxon>
        <taxon>Fungi</taxon>
        <taxon>Dikarya</taxon>
        <taxon>Basidiomycota</taxon>
        <taxon>Agaricomycotina</taxon>
        <taxon>Agaricomycetes</taxon>
        <taxon>Phallomycetidae</taxon>
        <taxon>Geastrales</taxon>
        <taxon>Sphaerobolaceae</taxon>
        <taxon>Sphaerobolus</taxon>
    </lineage>
</organism>
<accession>A0A0C9UK83</accession>